<dbReference type="EMBL" id="FPAW01000018">
    <property type="protein sequence ID" value="SFU01132.1"/>
    <property type="molecule type" value="Genomic_DNA"/>
</dbReference>
<dbReference type="RefSeq" id="WP_036050039.1">
    <property type="nucleotide sequence ID" value="NZ_FPAW01000018.1"/>
</dbReference>
<dbReference type="Proteomes" id="UP000182466">
    <property type="component" value="Unassembled WGS sequence"/>
</dbReference>
<dbReference type="OrthoDB" id="7659348at2"/>
<dbReference type="AlphaFoldDB" id="A0A1I7CNZ6"/>
<evidence type="ECO:0000313" key="2">
    <source>
        <dbReference type="EMBL" id="SFU01132.1"/>
    </source>
</evidence>
<protein>
    <submittedName>
        <fullName evidence="2">Uncharacterized protein</fullName>
    </submittedName>
</protein>
<name>A0A1I7CNZ6_9RHOB</name>
<evidence type="ECO:0000256" key="1">
    <source>
        <dbReference type="SAM" id="MobiDB-lite"/>
    </source>
</evidence>
<reference evidence="2 3" key="1">
    <citation type="submission" date="2016-10" db="EMBL/GenBank/DDBJ databases">
        <authorList>
            <person name="de Groot N.N."/>
        </authorList>
    </citation>
    <scope>NUCLEOTIDE SEQUENCE [LARGE SCALE GENOMIC DNA]</scope>
    <source>
        <strain evidence="2 3">CGMCC 1.10959</strain>
    </source>
</reference>
<gene>
    <name evidence="2" type="ORF">SAMN05216236_11846</name>
</gene>
<organism evidence="2 3">
    <name type="scientific">Sedimentitalea nanhaiensis</name>
    <dbReference type="NCBI Taxonomy" id="999627"/>
    <lineage>
        <taxon>Bacteria</taxon>
        <taxon>Pseudomonadati</taxon>
        <taxon>Pseudomonadota</taxon>
        <taxon>Alphaproteobacteria</taxon>
        <taxon>Rhodobacterales</taxon>
        <taxon>Paracoccaceae</taxon>
        <taxon>Sedimentitalea</taxon>
    </lineage>
</organism>
<dbReference type="STRING" id="999627.SAMN05216236_11846"/>
<accession>A0A1I7CNZ6</accession>
<keyword evidence="3" id="KW-1185">Reference proteome</keyword>
<feature type="region of interest" description="Disordered" evidence="1">
    <location>
        <begin position="47"/>
        <end position="72"/>
    </location>
</feature>
<evidence type="ECO:0000313" key="3">
    <source>
        <dbReference type="Proteomes" id="UP000182466"/>
    </source>
</evidence>
<proteinExistence type="predicted"/>
<sequence>MMQNDWILDVLADLKSFASANGLGALAEQLDDTTLIAAAEIASQKEEARAQLNGEHGQLGSNITGLGRHQRA</sequence>